<dbReference type="OrthoDB" id="1447404at2"/>
<evidence type="ECO:0008006" key="3">
    <source>
        <dbReference type="Google" id="ProtNLM"/>
    </source>
</evidence>
<reference evidence="1 2" key="1">
    <citation type="submission" date="2019-03" db="EMBL/GenBank/DDBJ databases">
        <title>Genomic Encyclopedia of Archaeal and Bacterial Type Strains, Phase II (KMG-II): from individual species to whole genera.</title>
        <authorList>
            <person name="Goeker M."/>
        </authorList>
    </citation>
    <scope>NUCLEOTIDE SEQUENCE [LARGE SCALE GENOMIC DNA]</scope>
    <source>
        <strain evidence="1 2">DSM 28135</strain>
    </source>
</reference>
<dbReference type="PROSITE" id="PS51257">
    <property type="entry name" value="PROKAR_LIPOPROTEIN"/>
    <property type="match status" value="1"/>
</dbReference>
<dbReference type="RefSeq" id="WP_133756144.1">
    <property type="nucleotide sequence ID" value="NZ_SOBW01000006.1"/>
</dbReference>
<dbReference type="Proteomes" id="UP000294689">
    <property type="component" value="Unassembled WGS sequence"/>
</dbReference>
<dbReference type="EMBL" id="SOBW01000006">
    <property type="protein sequence ID" value="TDU44158.1"/>
    <property type="molecule type" value="Genomic_DNA"/>
</dbReference>
<protein>
    <recommendedName>
        <fullName evidence="3">Protease stability complex PrcB-like protein</fullName>
    </recommendedName>
</protein>
<proteinExistence type="predicted"/>
<organism evidence="1 2">
    <name type="scientific">Gelidibacter sediminis</name>
    <dbReference type="NCBI Taxonomy" id="1608710"/>
    <lineage>
        <taxon>Bacteria</taxon>
        <taxon>Pseudomonadati</taxon>
        <taxon>Bacteroidota</taxon>
        <taxon>Flavobacteriia</taxon>
        <taxon>Flavobacteriales</taxon>
        <taxon>Flavobacteriaceae</taxon>
        <taxon>Gelidibacter</taxon>
    </lineage>
</organism>
<name>A0A4R7Q946_9FLAO</name>
<accession>A0A4R7Q946</accession>
<sequence length="150" mass="16736">MKTKILLFLLGIGLLISCNNDDDANYQSTEINFTEIGKGALFGNGQEGISQSNLTISNSTEWQNLISQMNSVNNTTDNFTETDINFNEFTVFAIFLEVKGQGWEIETENVIENQNNISISTVETEYATSVITQPFSIIKIPKTEKPIIVE</sequence>
<evidence type="ECO:0000313" key="2">
    <source>
        <dbReference type="Proteomes" id="UP000294689"/>
    </source>
</evidence>
<dbReference type="AlphaFoldDB" id="A0A4R7Q946"/>
<keyword evidence="2" id="KW-1185">Reference proteome</keyword>
<gene>
    <name evidence="1" type="ORF">BXY82_0016</name>
</gene>
<comment type="caution">
    <text evidence="1">The sequence shown here is derived from an EMBL/GenBank/DDBJ whole genome shotgun (WGS) entry which is preliminary data.</text>
</comment>
<evidence type="ECO:0000313" key="1">
    <source>
        <dbReference type="EMBL" id="TDU44158.1"/>
    </source>
</evidence>